<dbReference type="AlphaFoldDB" id="A0AAN5Y4P5"/>
<evidence type="ECO:0000313" key="1">
    <source>
        <dbReference type="EMBL" id="MDV2621884.1"/>
    </source>
</evidence>
<proteinExistence type="predicted"/>
<organism evidence="1 2">
    <name type="scientific">Pediococcus acidilactici</name>
    <dbReference type="NCBI Taxonomy" id="1254"/>
    <lineage>
        <taxon>Bacteria</taxon>
        <taxon>Bacillati</taxon>
        <taxon>Bacillota</taxon>
        <taxon>Bacilli</taxon>
        <taxon>Lactobacillales</taxon>
        <taxon>Lactobacillaceae</taxon>
        <taxon>Pediococcus</taxon>
        <taxon>Pediococcus acidilactici group</taxon>
    </lineage>
</organism>
<dbReference type="RefSeq" id="WP_005916267.1">
    <property type="nucleotide sequence ID" value="NZ_BJMF01000002.1"/>
</dbReference>
<dbReference type="Gene3D" id="1.10.10.1150">
    <property type="entry name" value="Coenzyme PQQ synthesis protein D (PqqD)"/>
    <property type="match status" value="1"/>
</dbReference>
<evidence type="ECO:0000313" key="2">
    <source>
        <dbReference type="Proteomes" id="UP001280897"/>
    </source>
</evidence>
<dbReference type="EMBL" id="JAWJAV010000006">
    <property type="protein sequence ID" value="MDV2621884.1"/>
    <property type="molecule type" value="Genomic_DNA"/>
</dbReference>
<dbReference type="Proteomes" id="UP001280897">
    <property type="component" value="Unassembled WGS sequence"/>
</dbReference>
<dbReference type="Pfam" id="PF05402">
    <property type="entry name" value="PqqD"/>
    <property type="match status" value="1"/>
</dbReference>
<dbReference type="InterPro" id="IPR008792">
    <property type="entry name" value="PQQD"/>
</dbReference>
<protein>
    <submittedName>
        <fullName evidence="1">PqqD family peptide modification chaperone</fullName>
    </submittedName>
</protein>
<reference evidence="1" key="1">
    <citation type="journal article" date="2023" name="PeerJ">
        <title>Selection and evaluation of lactic acid bacteria from chicken feces in Thailand as potential probiotics.</title>
        <authorList>
            <person name="Khurajog B."/>
            <person name="Disastra Y."/>
            <person name="Lawwyne L.D."/>
            <person name="Sirichokchatchawan W."/>
            <person name="Niyomtham W."/>
            <person name="Yindee J."/>
            <person name="Hampson D.J."/>
            <person name="Prapasarakul N."/>
        </authorList>
    </citation>
    <scope>NUCLEOTIDE SEQUENCE</scope>
    <source>
        <strain evidence="1">BF9</strain>
    </source>
</reference>
<gene>
    <name evidence="1" type="ORF">R0G89_09090</name>
</gene>
<sequence>MSKSPKLTDADLKELVFKKNPRVNYKVEGKQVTIIRAQNHWIQQFLRKLHFKIPEFTYLDLDEYGSFVFQQIDGQRSAYEIGQNLGEQFEEANDYLYSRLLLYLKQLEVNEQIIERV</sequence>
<reference evidence="1" key="2">
    <citation type="submission" date="2023-10" db="EMBL/GenBank/DDBJ databases">
        <authorList>
            <person name="Khurajog B."/>
        </authorList>
    </citation>
    <scope>NUCLEOTIDE SEQUENCE</scope>
    <source>
        <strain evidence="1">BF9</strain>
    </source>
</reference>
<name>A0AAN5Y4P5_PEDAC</name>
<dbReference type="InterPro" id="IPR041881">
    <property type="entry name" value="PqqD_sf"/>
</dbReference>
<comment type="caution">
    <text evidence="1">The sequence shown here is derived from an EMBL/GenBank/DDBJ whole genome shotgun (WGS) entry which is preliminary data.</text>
</comment>
<dbReference type="KEGG" id="paci:A4V11_00185"/>
<accession>A0AAN5Y4P5</accession>
<dbReference type="GeneID" id="57365591"/>